<protein>
    <submittedName>
        <fullName evidence="1">Uncharacterized protein</fullName>
    </submittedName>
</protein>
<evidence type="ECO:0000313" key="1">
    <source>
        <dbReference type="EMBL" id="MFD2863749.1"/>
    </source>
</evidence>
<organism evidence="1 2">
    <name type="scientific">Mucilaginibacter antarcticus</name>
    <dbReference type="NCBI Taxonomy" id="1855725"/>
    <lineage>
        <taxon>Bacteria</taxon>
        <taxon>Pseudomonadati</taxon>
        <taxon>Bacteroidota</taxon>
        <taxon>Sphingobacteriia</taxon>
        <taxon>Sphingobacteriales</taxon>
        <taxon>Sphingobacteriaceae</taxon>
        <taxon>Mucilaginibacter</taxon>
    </lineage>
</organism>
<dbReference type="EMBL" id="JBHUON010000002">
    <property type="protein sequence ID" value="MFD2863749.1"/>
    <property type="molecule type" value="Genomic_DNA"/>
</dbReference>
<gene>
    <name evidence="1" type="ORF">ACFSYC_03520</name>
</gene>
<dbReference type="Proteomes" id="UP001597601">
    <property type="component" value="Unassembled WGS sequence"/>
</dbReference>
<comment type="caution">
    <text evidence="1">The sequence shown here is derived from an EMBL/GenBank/DDBJ whole genome shotgun (WGS) entry which is preliminary data.</text>
</comment>
<evidence type="ECO:0000313" key="2">
    <source>
        <dbReference type="Proteomes" id="UP001597601"/>
    </source>
</evidence>
<dbReference type="SUPFAM" id="SSF49344">
    <property type="entry name" value="CBD9-like"/>
    <property type="match status" value="1"/>
</dbReference>
<proteinExistence type="predicted"/>
<keyword evidence="2" id="KW-1185">Reference proteome</keyword>
<accession>A0ABW5XKK7</accession>
<reference evidence="2" key="1">
    <citation type="journal article" date="2019" name="Int. J. Syst. Evol. Microbiol.">
        <title>The Global Catalogue of Microorganisms (GCM) 10K type strain sequencing project: providing services to taxonomists for standard genome sequencing and annotation.</title>
        <authorList>
            <consortium name="The Broad Institute Genomics Platform"/>
            <consortium name="The Broad Institute Genome Sequencing Center for Infectious Disease"/>
            <person name="Wu L."/>
            <person name="Ma J."/>
        </authorList>
    </citation>
    <scope>NUCLEOTIDE SEQUENCE [LARGE SCALE GENOMIC DNA]</scope>
    <source>
        <strain evidence="2">KCTC 52232</strain>
    </source>
</reference>
<dbReference type="RefSeq" id="WP_377123576.1">
    <property type="nucleotide sequence ID" value="NZ_JBHUON010000002.1"/>
</dbReference>
<sequence length="268" mass="29271">MRRLYTIGILVLLVAKVFAQEVNYKKLESVQAASLRTPGPIKIDGKLGEWNNNFQAYNRSTRLIYTLSNDDKNLYLIAKSNDFTTVAKIISGGICLAINTDGKKKEQDSYSITFPVIENPQRLAGGLSNRFENRNAAADTELMRTVRQRTILAAKTIKVLGFKDITDTVISIYNEHSIKTAINFDETGAMTFELSVPLKSLNLNADKPKEFAYNLKLNGLQLNFGGGGPPGGGGGGGRPGGGGGRNALDFLDLLTPSDFWAKYTLAKK</sequence>
<name>A0ABW5XKK7_9SPHI</name>